<protein>
    <recommendedName>
        <fullName evidence="3">TonB-dependent receptor plug domain-containing protein</fullName>
    </recommendedName>
</protein>
<dbReference type="PANTHER" id="PTHR30069:SF29">
    <property type="entry name" value="HEMOGLOBIN AND HEMOGLOBIN-HAPTOGLOBIN-BINDING PROTEIN 1-RELATED"/>
    <property type="match status" value="1"/>
</dbReference>
<dbReference type="Gene3D" id="2.170.130.10">
    <property type="entry name" value="TonB-dependent receptor, plug domain"/>
    <property type="match status" value="1"/>
</dbReference>
<feature type="domain" description="TonB-dependent receptor plug" evidence="3">
    <location>
        <begin position="119"/>
        <end position="221"/>
    </location>
</feature>
<proteinExistence type="inferred from homology"/>
<evidence type="ECO:0000313" key="4">
    <source>
        <dbReference type="EMBL" id="PKQ46223.1"/>
    </source>
</evidence>
<evidence type="ECO:0000313" key="5">
    <source>
        <dbReference type="Proteomes" id="UP000233435"/>
    </source>
</evidence>
<comment type="similarity">
    <text evidence="2">Belongs to the TonB-dependent receptor family.</text>
</comment>
<dbReference type="GO" id="GO:0044718">
    <property type="term" value="P:siderophore transmembrane transport"/>
    <property type="evidence" value="ECO:0007669"/>
    <property type="project" value="TreeGrafter"/>
</dbReference>
<dbReference type="RefSeq" id="WP_106658499.1">
    <property type="nucleotide sequence ID" value="NZ_PJEO01000014.1"/>
</dbReference>
<dbReference type="InterPro" id="IPR012910">
    <property type="entry name" value="Plug_dom"/>
</dbReference>
<dbReference type="PANTHER" id="PTHR30069">
    <property type="entry name" value="TONB-DEPENDENT OUTER MEMBRANE RECEPTOR"/>
    <property type="match status" value="1"/>
</dbReference>
<comment type="subcellular location">
    <subcellularLocation>
        <location evidence="2">Cell outer membrane</location>
        <topology evidence="2">Multi-pass membrane protein</topology>
    </subcellularLocation>
</comment>
<evidence type="ECO:0000256" key="2">
    <source>
        <dbReference type="PROSITE-ProRule" id="PRU01360"/>
    </source>
</evidence>
<keyword evidence="2" id="KW-0472">Membrane</keyword>
<dbReference type="Gene3D" id="2.60.40.1120">
    <property type="entry name" value="Carboxypeptidase-like, regulatory domain"/>
    <property type="match status" value="1"/>
</dbReference>
<dbReference type="InterPro" id="IPR008969">
    <property type="entry name" value="CarboxyPept-like_regulatory"/>
</dbReference>
<dbReference type="GO" id="GO:0015344">
    <property type="term" value="F:siderophore uptake transmembrane transporter activity"/>
    <property type="evidence" value="ECO:0007669"/>
    <property type="project" value="TreeGrafter"/>
</dbReference>
<dbReference type="SUPFAM" id="SSF49464">
    <property type="entry name" value="Carboxypeptidase regulatory domain-like"/>
    <property type="match status" value="1"/>
</dbReference>
<dbReference type="Pfam" id="PF13715">
    <property type="entry name" value="CarbopepD_reg_2"/>
    <property type="match status" value="1"/>
</dbReference>
<dbReference type="InterPro" id="IPR039426">
    <property type="entry name" value="TonB-dep_rcpt-like"/>
</dbReference>
<dbReference type="EMBL" id="PJEO01000014">
    <property type="protein sequence ID" value="PKQ46223.1"/>
    <property type="molecule type" value="Genomic_DNA"/>
</dbReference>
<evidence type="ECO:0000256" key="1">
    <source>
        <dbReference type="ARBA" id="ARBA00022729"/>
    </source>
</evidence>
<keyword evidence="2" id="KW-0812">Transmembrane</keyword>
<organism evidence="4 5">
    <name type="scientific">Confluentibacter flavum</name>
    <dbReference type="NCBI Taxonomy" id="1909700"/>
    <lineage>
        <taxon>Bacteria</taxon>
        <taxon>Pseudomonadati</taxon>
        <taxon>Bacteroidota</taxon>
        <taxon>Flavobacteriia</taxon>
        <taxon>Flavobacteriales</taxon>
        <taxon>Flavobacteriaceae</taxon>
        <taxon>Confluentibacter</taxon>
    </lineage>
</organism>
<dbReference type="OrthoDB" id="982809at2"/>
<accession>A0A2N3HMN6</accession>
<keyword evidence="5" id="KW-1185">Reference proteome</keyword>
<keyword evidence="2" id="KW-0998">Cell outer membrane</keyword>
<evidence type="ECO:0000259" key="3">
    <source>
        <dbReference type="Pfam" id="PF07715"/>
    </source>
</evidence>
<keyword evidence="2" id="KW-1134">Transmembrane beta strand</keyword>
<reference evidence="4 5" key="1">
    <citation type="submission" date="2017-12" db="EMBL/GenBank/DDBJ databases">
        <title>Confluentibacter flavum sp. nov., isolated from the saline lake.</title>
        <authorList>
            <person name="Yu L."/>
        </authorList>
    </citation>
    <scope>NUCLEOTIDE SEQUENCE [LARGE SCALE GENOMIC DNA]</scope>
    <source>
        <strain evidence="4 5">3B</strain>
    </source>
</reference>
<dbReference type="Proteomes" id="UP000233435">
    <property type="component" value="Unassembled WGS sequence"/>
</dbReference>
<dbReference type="GO" id="GO:0009279">
    <property type="term" value="C:cell outer membrane"/>
    <property type="evidence" value="ECO:0007669"/>
    <property type="project" value="UniProtKB-SubCell"/>
</dbReference>
<keyword evidence="2" id="KW-0813">Transport</keyword>
<keyword evidence="1" id="KW-0732">Signal</keyword>
<gene>
    <name evidence="4" type="ORF">CSW08_03410</name>
</gene>
<dbReference type="Pfam" id="PF07715">
    <property type="entry name" value="Plug"/>
    <property type="match status" value="1"/>
</dbReference>
<dbReference type="NCBIfam" id="TIGR04057">
    <property type="entry name" value="SusC_RagA_signa"/>
    <property type="match status" value="1"/>
</dbReference>
<dbReference type="InterPro" id="IPR023997">
    <property type="entry name" value="TonB-dep_OMP_SusC/RagA_CS"/>
</dbReference>
<name>A0A2N3HMN6_9FLAO</name>
<comment type="caution">
    <text evidence="4">The sequence shown here is derived from an EMBL/GenBank/DDBJ whole genome shotgun (WGS) entry which is preliminary data.</text>
</comment>
<sequence>MKHKIFIITTILLISSFKFHSQNRTVQGTVKNNFDEPIESVFVKIKGNDMGVFTDSTGFYSILVPPKSKLIFSQISHGYKTQKISVKGKDILDVFLEYNLKAKPYEGKDVNTGYGKIKQSESTISVSSVDEKLIERENNLDMATFLRTVPGVTVTDDGGNLGIVIRGNRSLMSSDAPLIMLNGSPYNGSLKNLNPRDIKSIDVLKDASATVAYGSRGANGVILITTK</sequence>
<dbReference type="AlphaFoldDB" id="A0A2N3HMN6"/>
<dbReference type="PROSITE" id="PS52016">
    <property type="entry name" value="TONB_DEPENDENT_REC_3"/>
    <property type="match status" value="1"/>
</dbReference>
<dbReference type="InterPro" id="IPR037066">
    <property type="entry name" value="Plug_dom_sf"/>
</dbReference>
<dbReference type="SUPFAM" id="SSF56935">
    <property type="entry name" value="Porins"/>
    <property type="match status" value="1"/>
</dbReference>